<evidence type="ECO:0000313" key="2">
    <source>
        <dbReference type="Proteomes" id="UP000821837"/>
    </source>
</evidence>
<reference evidence="1" key="2">
    <citation type="submission" date="2021-09" db="EMBL/GenBank/DDBJ databases">
        <authorList>
            <person name="Jia N."/>
            <person name="Wang J."/>
            <person name="Shi W."/>
            <person name="Du L."/>
            <person name="Sun Y."/>
            <person name="Zhan W."/>
            <person name="Jiang J."/>
            <person name="Wang Q."/>
            <person name="Zhang B."/>
            <person name="Ji P."/>
            <person name="Sakyi L.B."/>
            <person name="Cui X."/>
            <person name="Yuan T."/>
            <person name="Jiang B."/>
            <person name="Yang W."/>
            <person name="Lam T.T.-Y."/>
            <person name="Chang Q."/>
            <person name="Ding S."/>
            <person name="Wang X."/>
            <person name="Zhu J."/>
            <person name="Ruan X."/>
            <person name="Zhao L."/>
            <person name="Wei J."/>
            <person name="Que T."/>
            <person name="Du C."/>
            <person name="Cheng J."/>
            <person name="Dai P."/>
            <person name="Han X."/>
            <person name="Huang E."/>
            <person name="Gao Y."/>
            <person name="Liu J."/>
            <person name="Shao H."/>
            <person name="Ye R."/>
            <person name="Li L."/>
            <person name="Wei W."/>
            <person name="Wang X."/>
            <person name="Wang C."/>
            <person name="Huo Q."/>
            <person name="Li W."/>
            <person name="Guo W."/>
            <person name="Chen H."/>
            <person name="Chen S."/>
            <person name="Zhou L."/>
            <person name="Zhou L."/>
            <person name="Ni X."/>
            <person name="Tian J."/>
            <person name="Zhou Y."/>
            <person name="Sheng Y."/>
            <person name="Liu T."/>
            <person name="Pan Y."/>
            <person name="Xia L."/>
            <person name="Li J."/>
            <person name="Zhao F."/>
            <person name="Cao W."/>
        </authorList>
    </citation>
    <scope>NUCLEOTIDE SEQUENCE</scope>
    <source>
        <strain evidence="1">Rsan-2018</strain>
        <tissue evidence="1">Larvae</tissue>
    </source>
</reference>
<evidence type="ECO:0000313" key="1">
    <source>
        <dbReference type="EMBL" id="KAH7969043.1"/>
    </source>
</evidence>
<dbReference type="AlphaFoldDB" id="A0A9D4T406"/>
<keyword evidence="2" id="KW-1185">Reference proteome</keyword>
<dbReference type="Proteomes" id="UP000821837">
    <property type="component" value="Unassembled WGS sequence"/>
</dbReference>
<organism evidence="1 2">
    <name type="scientific">Rhipicephalus sanguineus</name>
    <name type="common">Brown dog tick</name>
    <name type="synonym">Ixodes sanguineus</name>
    <dbReference type="NCBI Taxonomy" id="34632"/>
    <lineage>
        <taxon>Eukaryota</taxon>
        <taxon>Metazoa</taxon>
        <taxon>Ecdysozoa</taxon>
        <taxon>Arthropoda</taxon>
        <taxon>Chelicerata</taxon>
        <taxon>Arachnida</taxon>
        <taxon>Acari</taxon>
        <taxon>Parasitiformes</taxon>
        <taxon>Ixodida</taxon>
        <taxon>Ixodoidea</taxon>
        <taxon>Ixodidae</taxon>
        <taxon>Rhipicephalinae</taxon>
        <taxon>Rhipicephalus</taxon>
        <taxon>Rhipicephalus</taxon>
    </lineage>
</organism>
<name>A0A9D4T406_RHISA</name>
<comment type="caution">
    <text evidence="1">The sequence shown here is derived from an EMBL/GenBank/DDBJ whole genome shotgun (WGS) entry which is preliminary data.</text>
</comment>
<gene>
    <name evidence="1" type="ORF">HPB52_013846</name>
</gene>
<accession>A0A9D4T406</accession>
<dbReference type="EMBL" id="JABSTV010001248">
    <property type="protein sequence ID" value="KAH7969043.1"/>
    <property type="molecule type" value="Genomic_DNA"/>
</dbReference>
<protein>
    <submittedName>
        <fullName evidence="1">Uncharacterized protein</fullName>
    </submittedName>
</protein>
<proteinExistence type="predicted"/>
<sequence>MLIWKAEFDLQEYLSESGFHNQRAPSCSITDCPDQDQEMSTAAATKRRRKLKATVSFGPRSRSTSGLDCCLKASFAGLLILLKMPPTAAGGENRCDLPRNARQRRFTQLQRQRSVTTTKLNQLEAASLWM</sequence>
<reference evidence="1" key="1">
    <citation type="journal article" date="2020" name="Cell">
        <title>Large-Scale Comparative Analyses of Tick Genomes Elucidate Their Genetic Diversity and Vector Capacities.</title>
        <authorList>
            <consortium name="Tick Genome and Microbiome Consortium (TIGMIC)"/>
            <person name="Jia N."/>
            <person name="Wang J."/>
            <person name="Shi W."/>
            <person name="Du L."/>
            <person name="Sun Y."/>
            <person name="Zhan W."/>
            <person name="Jiang J.F."/>
            <person name="Wang Q."/>
            <person name="Zhang B."/>
            <person name="Ji P."/>
            <person name="Bell-Sakyi L."/>
            <person name="Cui X.M."/>
            <person name="Yuan T.T."/>
            <person name="Jiang B.G."/>
            <person name="Yang W.F."/>
            <person name="Lam T.T."/>
            <person name="Chang Q.C."/>
            <person name="Ding S.J."/>
            <person name="Wang X.J."/>
            <person name="Zhu J.G."/>
            <person name="Ruan X.D."/>
            <person name="Zhao L."/>
            <person name="Wei J.T."/>
            <person name="Ye R.Z."/>
            <person name="Que T.C."/>
            <person name="Du C.H."/>
            <person name="Zhou Y.H."/>
            <person name="Cheng J.X."/>
            <person name="Dai P.F."/>
            <person name="Guo W.B."/>
            <person name="Han X.H."/>
            <person name="Huang E.J."/>
            <person name="Li L.F."/>
            <person name="Wei W."/>
            <person name="Gao Y.C."/>
            <person name="Liu J.Z."/>
            <person name="Shao H.Z."/>
            <person name="Wang X."/>
            <person name="Wang C.C."/>
            <person name="Yang T.C."/>
            <person name="Huo Q.B."/>
            <person name="Li W."/>
            <person name="Chen H.Y."/>
            <person name="Chen S.E."/>
            <person name="Zhou L.G."/>
            <person name="Ni X.B."/>
            <person name="Tian J.H."/>
            <person name="Sheng Y."/>
            <person name="Liu T."/>
            <person name="Pan Y.S."/>
            <person name="Xia L.Y."/>
            <person name="Li J."/>
            <person name="Zhao F."/>
            <person name="Cao W.C."/>
        </authorList>
    </citation>
    <scope>NUCLEOTIDE SEQUENCE</scope>
    <source>
        <strain evidence="1">Rsan-2018</strain>
    </source>
</reference>